<dbReference type="Gene3D" id="1.10.287.1100">
    <property type="entry name" value="Sporulation inhibitor A"/>
    <property type="match status" value="1"/>
</dbReference>
<dbReference type="EMBL" id="CP022315">
    <property type="protein sequence ID" value="ASK62270.1"/>
    <property type="molecule type" value="Genomic_DNA"/>
</dbReference>
<reference evidence="1 2" key="1">
    <citation type="submission" date="2017-07" db="EMBL/GenBank/DDBJ databases">
        <title>Virgibacillus sp. LM2416.</title>
        <authorList>
            <person name="Tak E.J."/>
            <person name="Bae J.-W."/>
        </authorList>
    </citation>
    <scope>NUCLEOTIDE SEQUENCE [LARGE SCALE GENOMIC DNA]</scope>
    <source>
        <strain evidence="1 2">LM2416</strain>
    </source>
</reference>
<dbReference type="Pfam" id="PF08970">
    <property type="entry name" value="Sda"/>
    <property type="match status" value="1"/>
</dbReference>
<dbReference type="InterPro" id="IPR036916">
    <property type="entry name" value="Sda_sf"/>
</dbReference>
<evidence type="ECO:0000313" key="1">
    <source>
        <dbReference type="EMBL" id="ASK62270.1"/>
    </source>
</evidence>
<dbReference type="InterPro" id="IPR015064">
    <property type="entry name" value="Sda"/>
</dbReference>
<dbReference type="SUPFAM" id="SSF100985">
    <property type="entry name" value="Sporulation inhibitor Sda"/>
    <property type="match status" value="1"/>
</dbReference>
<sequence>MKELSDKVLVETLAEAKALNLDSEFISIVENELKRRRIVGT</sequence>
<name>A0A220U2F1_9BACI</name>
<dbReference type="KEGG" id="vil:CFK37_08905"/>
<dbReference type="AlphaFoldDB" id="A0A220U2F1"/>
<organism evidence="1 2">
    <name type="scientific">Virgibacillus phasianinus</name>
    <dbReference type="NCBI Taxonomy" id="2017483"/>
    <lineage>
        <taxon>Bacteria</taxon>
        <taxon>Bacillati</taxon>
        <taxon>Bacillota</taxon>
        <taxon>Bacilli</taxon>
        <taxon>Bacillales</taxon>
        <taxon>Bacillaceae</taxon>
        <taxon>Virgibacillus</taxon>
    </lineage>
</organism>
<dbReference type="OrthoDB" id="2933732at2"/>
<accession>A0A220U2F1</accession>
<keyword evidence="2" id="KW-1185">Reference proteome</keyword>
<proteinExistence type="predicted"/>
<gene>
    <name evidence="1" type="ORF">CFK37_08905</name>
</gene>
<dbReference type="Proteomes" id="UP000198312">
    <property type="component" value="Chromosome"/>
</dbReference>
<evidence type="ECO:0000313" key="2">
    <source>
        <dbReference type="Proteomes" id="UP000198312"/>
    </source>
</evidence>
<protein>
    <submittedName>
        <fullName evidence="1">Sporulation histidine kinase inhibitor Sda</fullName>
    </submittedName>
</protein>
<dbReference type="RefSeq" id="WP_089061530.1">
    <property type="nucleotide sequence ID" value="NZ_CP022315.1"/>
</dbReference>